<evidence type="ECO:0000313" key="2">
    <source>
        <dbReference type="Proteomes" id="UP001177260"/>
    </source>
</evidence>
<accession>A0ACC3B629</accession>
<sequence>MQHRNELHENLVAPSPIVPTCRPGSQLSRRGYRSMSALTTGERPETPASQVRSETVPELVQLFQAQNASPNGSAQGSGARDFLKAGHRRLRQLAQRQKKPVDPKIKAEEASRQLMALQQAGFLPPPKPKRSESKLSLGSTVSSSNLSFMSSSRRDVERIGQPWLYDPLQRLDTRETKDSRMSSIDIRDLTSLVGASVSLSHLEDGNPPPYQPPTQPSSIVGDDYVSIPISSNAGASGLQNKVQETRLRKDGTETPPESPNPELATGSGSSATLSDSHQPSTEKTHEPKPTESTDAETARNSTSSNTSASSQTPAHTLKLFPDPMPPRVSSRGAWRISNSRPPNRPLPVTPETRELRPDDKASAAKPSGETQRLSNSTPNTHASGDASSGSSPDSLALPTKLIGLSAASPIHEKFPRPLTNRRPASLPLGAINAFPLPAPTRPLPLLPESLAGINADRERNTTAGSLTSQSKPSTPDSRSSGEVSRASSKESGAQSEAKENKDAAAMMQNGSSETSSKQSDPKELVRTGPSRAERVRALKMKDMSASRLYLKGGDKTPKDDQSSRSSRPSTESSQKTGRESIDSRLSEANTQSPPLSPLLSQLPNFPISNITAGKRACSSPAFSNGRDERPSLPESNRTSRVCRSSSAQSADVIHEDLPIGQSPDHAESPLPSSEDECISGTSQKGHQMRPLSSSRQKPAPLSVGEHASHRARHSKKKLLHEPTGPSTPRSRRFRGVERSSPQSQYSQSTYYSQESRSSRHRAYAMSLEGRIAHLERQNKILQAALLAALDVGVKENLESLLGGSTTSLSASGTGRTYSSTNSSGFDEPPRRSRTKEQSCYRQESWIASPGSSRRDSYGSSDDSADVRELEDMIEDFDFDWILDKSSSERHPISRN</sequence>
<proteinExistence type="predicted"/>
<comment type="caution">
    <text evidence="1">The sequence shown here is derived from an EMBL/GenBank/DDBJ whole genome shotgun (WGS) entry which is preliminary data.</text>
</comment>
<reference evidence="1 2" key="1">
    <citation type="journal article" date="2023" name="ACS Omega">
        <title>Identification of the Neoaspergillic Acid Biosynthesis Gene Cluster by Establishing an In Vitro CRISPR-Ribonucleoprotein Genetic System in Aspergillus melleus.</title>
        <authorList>
            <person name="Yuan B."/>
            <person name="Grau M.F."/>
            <person name="Murata R.M."/>
            <person name="Torok T."/>
            <person name="Venkateswaran K."/>
            <person name="Stajich J.E."/>
            <person name="Wang C.C.C."/>
        </authorList>
    </citation>
    <scope>NUCLEOTIDE SEQUENCE [LARGE SCALE GENOMIC DNA]</scope>
    <source>
        <strain evidence="1 2">IMV 1140</strain>
    </source>
</reference>
<name>A0ACC3B629_9EURO</name>
<dbReference type="EMBL" id="JAOPJF010000021">
    <property type="protein sequence ID" value="KAK1145853.1"/>
    <property type="molecule type" value="Genomic_DNA"/>
</dbReference>
<dbReference type="Proteomes" id="UP001177260">
    <property type="component" value="Unassembled WGS sequence"/>
</dbReference>
<organism evidence="1 2">
    <name type="scientific">Aspergillus melleus</name>
    <dbReference type="NCBI Taxonomy" id="138277"/>
    <lineage>
        <taxon>Eukaryota</taxon>
        <taxon>Fungi</taxon>
        <taxon>Dikarya</taxon>
        <taxon>Ascomycota</taxon>
        <taxon>Pezizomycotina</taxon>
        <taxon>Eurotiomycetes</taxon>
        <taxon>Eurotiomycetidae</taxon>
        <taxon>Eurotiales</taxon>
        <taxon>Aspergillaceae</taxon>
        <taxon>Aspergillus</taxon>
        <taxon>Aspergillus subgen. Circumdati</taxon>
    </lineage>
</organism>
<protein>
    <submittedName>
        <fullName evidence="1">Uncharacterized protein</fullName>
    </submittedName>
</protein>
<keyword evidence="2" id="KW-1185">Reference proteome</keyword>
<gene>
    <name evidence="1" type="ORF">N8T08_003799</name>
</gene>
<evidence type="ECO:0000313" key="1">
    <source>
        <dbReference type="EMBL" id="KAK1145853.1"/>
    </source>
</evidence>